<keyword evidence="1 2" id="KW-0732">Signal</keyword>
<evidence type="ECO:0000256" key="2">
    <source>
        <dbReference type="SAM" id="SignalP"/>
    </source>
</evidence>
<dbReference type="EMBL" id="JAARRL010000032">
    <property type="protein sequence ID" value="MBC1501874.1"/>
    <property type="molecule type" value="Genomic_DNA"/>
</dbReference>
<evidence type="ECO:0000259" key="3">
    <source>
        <dbReference type="Pfam" id="PF11611"/>
    </source>
</evidence>
<feature type="domain" description="DUF4352" evidence="3">
    <location>
        <begin position="31"/>
        <end position="139"/>
    </location>
</feature>
<protein>
    <submittedName>
        <fullName evidence="4">DUF4352 domain-containing protein</fullName>
    </submittedName>
</protein>
<feature type="chain" id="PRO_5039329286" evidence="2">
    <location>
        <begin position="20"/>
        <end position="159"/>
    </location>
</feature>
<evidence type="ECO:0000313" key="4">
    <source>
        <dbReference type="EMBL" id="MBC1501874.1"/>
    </source>
</evidence>
<dbReference type="Gene3D" id="2.60.40.1240">
    <property type="match status" value="1"/>
</dbReference>
<comment type="caution">
    <text evidence="4">The sequence shown here is derived from an EMBL/GenBank/DDBJ whole genome shotgun (WGS) entry which is preliminary data.</text>
</comment>
<evidence type="ECO:0000313" key="5">
    <source>
        <dbReference type="Proteomes" id="UP000564536"/>
    </source>
</evidence>
<reference evidence="4 5" key="1">
    <citation type="submission" date="2020-03" db="EMBL/GenBank/DDBJ databases">
        <title>Soil Listeria distribution.</title>
        <authorList>
            <person name="Liao J."/>
            <person name="Wiedmann M."/>
        </authorList>
    </citation>
    <scope>NUCLEOTIDE SEQUENCE [LARGE SCALE GENOMIC DNA]</scope>
    <source>
        <strain evidence="4 5">FSL L7-1523</strain>
    </source>
</reference>
<dbReference type="InterPro" id="IPR029051">
    <property type="entry name" value="DUF4352"/>
</dbReference>
<gene>
    <name evidence="4" type="ORF">HB943_14835</name>
</gene>
<dbReference type="Pfam" id="PF11611">
    <property type="entry name" value="DUF4352"/>
    <property type="match status" value="1"/>
</dbReference>
<feature type="signal peptide" evidence="2">
    <location>
        <begin position="1"/>
        <end position="19"/>
    </location>
</feature>
<sequence length="159" mass="17921">MKKMTLVLISIITIFSLIACTNTTKETDKKYDINKVKTSEKFEIILTSANLVENSFNTDTKRDTLELGVKAKNRSNTEADIGTGDFYIEGNKGKKYTFTGSENNFGGVLKPNEMLSGKGYYSIPENFRGKEIVVIYQPFKSTEQVKWNILIPAKVVKDK</sequence>
<dbReference type="RefSeq" id="WP_185427283.1">
    <property type="nucleotide sequence ID" value="NZ_JAARRL010000032.1"/>
</dbReference>
<proteinExistence type="predicted"/>
<dbReference type="Proteomes" id="UP000564536">
    <property type="component" value="Unassembled WGS sequence"/>
</dbReference>
<accession>A0A841Z9M7</accession>
<dbReference type="AlphaFoldDB" id="A0A841Z9M7"/>
<dbReference type="InterPro" id="IPR029050">
    <property type="entry name" value="Immunoprotect_excell_Ig-like"/>
</dbReference>
<evidence type="ECO:0000256" key="1">
    <source>
        <dbReference type="ARBA" id="ARBA00022729"/>
    </source>
</evidence>
<name>A0A841Z9M7_9LIST</name>
<dbReference type="PROSITE" id="PS51257">
    <property type="entry name" value="PROKAR_LIPOPROTEIN"/>
    <property type="match status" value="1"/>
</dbReference>
<organism evidence="4 5">
    <name type="scientific">Listeria weihenstephanensis</name>
    <dbReference type="NCBI Taxonomy" id="1006155"/>
    <lineage>
        <taxon>Bacteria</taxon>
        <taxon>Bacillati</taxon>
        <taxon>Bacillota</taxon>
        <taxon>Bacilli</taxon>
        <taxon>Bacillales</taxon>
        <taxon>Listeriaceae</taxon>
        <taxon>Listeria</taxon>
    </lineage>
</organism>